<proteinExistence type="predicted"/>
<feature type="transmembrane region" description="Helical" evidence="1">
    <location>
        <begin position="228"/>
        <end position="248"/>
    </location>
</feature>
<organism evidence="2 3">
    <name type="scientific">Candidatus Coatesbacteria bacterium RBG_13_66_14</name>
    <dbReference type="NCBI Taxonomy" id="1817816"/>
    <lineage>
        <taxon>Bacteria</taxon>
        <taxon>Candidatus Coatesiibacteriota</taxon>
    </lineage>
</organism>
<dbReference type="STRING" id="1817816.A2Y64_00995"/>
<feature type="transmembrane region" description="Helical" evidence="1">
    <location>
        <begin position="93"/>
        <end position="115"/>
    </location>
</feature>
<dbReference type="Pfam" id="PF14559">
    <property type="entry name" value="TPR_19"/>
    <property type="match status" value="1"/>
</dbReference>
<dbReference type="Proteomes" id="UP000177187">
    <property type="component" value="Unassembled WGS sequence"/>
</dbReference>
<feature type="transmembrane region" description="Helical" evidence="1">
    <location>
        <begin position="455"/>
        <end position="473"/>
    </location>
</feature>
<feature type="transmembrane region" description="Helical" evidence="1">
    <location>
        <begin position="415"/>
        <end position="435"/>
    </location>
</feature>
<feature type="transmembrane region" description="Helical" evidence="1">
    <location>
        <begin position="146"/>
        <end position="164"/>
    </location>
</feature>
<dbReference type="SMART" id="SM00028">
    <property type="entry name" value="TPR"/>
    <property type="match status" value="5"/>
</dbReference>
<accession>A0A1F5F6U0</accession>
<sequence>MAARAYRWVEQRVVRLLDYFERAPITLGRALALLAAVFAFRNIFEALAAGAPLYYPAAFLVHFPLAYLPGIVLIPLVLAALSGERVERVTKVLVVAWALTILPPLFELVAGHAGARISYLPIQPGRFWWSVGNYFNPGVEFEGATAGVRLEAALGVILGGYYVYLKRKKIWISLASLPVIFLVMVNVFSLPYIFHHILRACGSEVPHVAALFGTRGLILRPALDLSDYSTALLDLLYLTPLLALWLLVYGWKKLKEVARWAFRLDTGGYALATGVGLYLGYRAVGAGLPLSNPLDWMAMAGAVLAVFHAALGMRMLLPADSPGDKPSDAGDGPLTERERRNVGAVCLLVAAGCAGTVNYYLLGTLAVFAAAQAFLHLRPLNLRRVWPLSGLFIGVSTVAALGVGLAAFIGGAVTTALPGALTWGVLAVSVLGAGVLELRPEALVGGLLKDRGRRVFAAVTAGLGICISILLPLPLWSRLILAVLGIGLAVVVLARGRMPRWAHLAWPLGALAVLGGRLDLGGEPAVFEDLPPNPVAVAALDGATDLERNNLYAHAALEYARAVEAGDERARVLGPLAFNLRQTGRLEEAEAVLERSVALHPEHAPALVDLAATKVALGKIAEGERLYLRALGLWPDLVQPRVALGRLALDRGLFYRGRGEPELAAEFLTEALDWARGAYDLAPGDDSAAGLLAAVQEELGNYSEAYTLWEKRAHAAPLDPGARVALARLALMLGKDDEAREWLEEARSLDPGLEVPEGLRELLR</sequence>
<keyword evidence="1" id="KW-0812">Transmembrane</keyword>
<evidence type="ECO:0000313" key="3">
    <source>
        <dbReference type="Proteomes" id="UP000177187"/>
    </source>
</evidence>
<feature type="transmembrane region" description="Helical" evidence="1">
    <location>
        <begin position="479"/>
        <end position="496"/>
    </location>
</feature>
<dbReference type="Gene3D" id="1.25.40.10">
    <property type="entry name" value="Tetratricopeptide repeat domain"/>
    <property type="match status" value="1"/>
</dbReference>
<gene>
    <name evidence="2" type="ORF">A2Y64_00995</name>
</gene>
<dbReference type="AlphaFoldDB" id="A0A1F5F6U0"/>
<name>A0A1F5F6U0_9BACT</name>
<keyword evidence="1" id="KW-0472">Membrane</keyword>
<protein>
    <submittedName>
        <fullName evidence="2">Uncharacterized protein</fullName>
    </submittedName>
</protein>
<feature type="transmembrane region" description="Helical" evidence="1">
    <location>
        <begin position="385"/>
        <end position="409"/>
    </location>
</feature>
<feature type="transmembrane region" description="Helical" evidence="1">
    <location>
        <begin position="296"/>
        <end position="317"/>
    </location>
</feature>
<evidence type="ECO:0000256" key="1">
    <source>
        <dbReference type="SAM" id="Phobius"/>
    </source>
</evidence>
<comment type="caution">
    <text evidence="2">The sequence shown here is derived from an EMBL/GenBank/DDBJ whole genome shotgun (WGS) entry which is preliminary data.</text>
</comment>
<dbReference type="EMBL" id="MFAF01000074">
    <property type="protein sequence ID" value="OGD75385.1"/>
    <property type="molecule type" value="Genomic_DNA"/>
</dbReference>
<dbReference type="InterPro" id="IPR011990">
    <property type="entry name" value="TPR-like_helical_dom_sf"/>
</dbReference>
<dbReference type="SUPFAM" id="SSF48452">
    <property type="entry name" value="TPR-like"/>
    <property type="match status" value="1"/>
</dbReference>
<feature type="transmembrane region" description="Helical" evidence="1">
    <location>
        <begin position="260"/>
        <end position="281"/>
    </location>
</feature>
<feature type="transmembrane region" description="Helical" evidence="1">
    <location>
        <begin position="58"/>
        <end position="81"/>
    </location>
</feature>
<reference evidence="2 3" key="1">
    <citation type="journal article" date="2016" name="Nat. Commun.">
        <title>Thousands of microbial genomes shed light on interconnected biogeochemical processes in an aquifer system.</title>
        <authorList>
            <person name="Anantharaman K."/>
            <person name="Brown C.T."/>
            <person name="Hug L.A."/>
            <person name="Sharon I."/>
            <person name="Castelle C.J."/>
            <person name="Probst A.J."/>
            <person name="Thomas B.C."/>
            <person name="Singh A."/>
            <person name="Wilkins M.J."/>
            <person name="Karaoz U."/>
            <person name="Brodie E.L."/>
            <person name="Williams K.H."/>
            <person name="Hubbard S.S."/>
            <person name="Banfield J.F."/>
        </authorList>
    </citation>
    <scope>NUCLEOTIDE SEQUENCE [LARGE SCALE GENOMIC DNA]</scope>
</reference>
<feature type="transmembrane region" description="Helical" evidence="1">
    <location>
        <begin position="171"/>
        <end position="194"/>
    </location>
</feature>
<evidence type="ECO:0000313" key="2">
    <source>
        <dbReference type="EMBL" id="OGD75385.1"/>
    </source>
</evidence>
<dbReference type="InterPro" id="IPR019734">
    <property type="entry name" value="TPR_rpt"/>
</dbReference>
<keyword evidence="1" id="KW-1133">Transmembrane helix</keyword>